<dbReference type="EMBL" id="PGXC01000002">
    <property type="protein sequence ID" value="PKK91648.1"/>
    <property type="molecule type" value="Genomic_DNA"/>
</dbReference>
<comment type="caution">
    <text evidence="10">The sequence shown here is derived from an EMBL/GenBank/DDBJ whole genome shotgun (WGS) entry which is preliminary data.</text>
</comment>
<evidence type="ECO:0000256" key="4">
    <source>
        <dbReference type="ARBA" id="ARBA00022917"/>
    </source>
</evidence>
<keyword evidence="5" id="KW-0030">Aminoacyl-tRNA synthetase</keyword>
<evidence type="ECO:0008006" key="12">
    <source>
        <dbReference type="Google" id="ProtNLM"/>
    </source>
</evidence>
<organism evidence="10 11">
    <name type="scientific">Candidatus Wallbacteria bacterium HGW-Wallbacteria-1</name>
    <dbReference type="NCBI Taxonomy" id="2013854"/>
    <lineage>
        <taxon>Bacteria</taxon>
        <taxon>Candidatus Walliibacteriota</taxon>
    </lineage>
</organism>
<dbReference type="Pfam" id="PF08264">
    <property type="entry name" value="Anticodon_1"/>
    <property type="match status" value="1"/>
</dbReference>
<reference evidence="10 11" key="1">
    <citation type="journal article" date="2017" name="ISME J.">
        <title>Potential for microbial H2 and metal transformations associated with novel bacteria and archaea in deep terrestrial subsurface sediments.</title>
        <authorList>
            <person name="Hernsdorf A.W."/>
            <person name="Amano Y."/>
            <person name="Miyakawa K."/>
            <person name="Ise K."/>
            <person name="Suzuki Y."/>
            <person name="Anantharaman K."/>
            <person name="Probst A."/>
            <person name="Burstein D."/>
            <person name="Thomas B.C."/>
            <person name="Banfield J.F."/>
        </authorList>
    </citation>
    <scope>NUCLEOTIDE SEQUENCE [LARGE SCALE GENOMIC DNA]</scope>
    <source>
        <strain evidence="10">HGW-Wallbacteria-1</strain>
    </source>
</reference>
<comment type="catalytic activity">
    <reaction evidence="6">
        <text>tRNA(Ile) + L-isoleucine + ATP = L-isoleucyl-tRNA(Ile) + AMP + diphosphate</text>
        <dbReference type="Rhea" id="RHEA:11060"/>
        <dbReference type="Rhea" id="RHEA-COMP:9666"/>
        <dbReference type="Rhea" id="RHEA-COMP:9695"/>
        <dbReference type="ChEBI" id="CHEBI:30616"/>
        <dbReference type="ChEBI" id="CHEBI:33019"/>
        <dbReference type="ChEBI" id="CHEBI:58045"/>
        <dbReference type="ChEBI" id="CHEBI:78442"/>
        <dbReference type="ChEBI" id="CHEBI:78528"/>
        <dbReference type="ChEBI" id="CHEBI:456215"/>
        <dbReference type="EC" id="6.1.1.5"/>
    </reaction>
</comment>
<dbReference type="GO" id="GO:0006428">
    <property type="term" value="P:isoleucyl-tRNA aminoacylation"/>
    <property type="evidence" value="ECO:0007669"/>
    <property type="project" value="TreeGrafter"/>
</dbReference>
<evidence type="ECO:0000256" key="3">
    <source>
        <dbReference type="ARBA" id="ARBA00022840"/>
    </source>
</evidence>
<dbReference type="GO" id="GO:0000049">
    <property type="term" value="F:tRNA binding"/>
    <property type="evidence" value="ECO:0007669"/>
    <property type="project" value="InterPro"/>
</dbReference>
<evidence type="ECO:0000256" key="7">
    <source>
        <dbReference type="SAM" id="MobiDB-lite"/>
    </source>
</evidence>
<evidence type="ECO:0000256" key="6">
    <source>
        <dbReference type="ARBA" id="ARBA00048359"/>
    </source>
</evidence>
<feature type="domain" description="Methionyl/Valyl/Leucyl/Isoleucyl-tRNA synthetase anticodon-binding" evidence="9">
    <location>
        <begin position="113"/>
        <end position="211"/>
    </location>
</feature>
<evidence type="ECO:0000259" key="8">
    <source>
        <dbReference type="Pfam" id="PF00133"/>
    </source>
</evidence>
<dbReference type="InterPro" id="IPR033709">
    <property type="entry name" value="Anticodon_Ile_ABEc"/>
</dbReference>
<feature type="region of interest" description="Disordered" evidence="7">
    <location>
        <begin position="222"/>
        <end position="270"/>
    </location>
</feature>
<evidence type="ECO:0000313" key="10">
    <source>
        <dbReference type="EMBL" id="PKK91648.1"/>
    </source>
</evidence>
<dbReference type="PANTHER" id="PTHR42780:SF1">
    <property type="entry name" value="ISOLEUCINE--TRNA LIGASE, CYTOPLASMIC"/>
    <property type="match status" value="1"/>
</dbReference>
<dbReference type="Gene3D" id="3.40.50.620">
    <property type="entry name" value="HUPs"/>
    <property type="match status" value="1"/>
</dbReference>
<accession>A0A2N1PTH6</accession>
<dbReference type="PANTHER" id="PTHR42780">
    <property type="entry name" value="SOLEUCYL-TRNA SYNTHETASE"/>
    <property type="match status" value="1"/>
</dbReference>
<gene>
    <name evidence="10" type="ORF">CVV64_02990</name>
</gene>
<dbReference type="SUPFAM" id="SSF47323">
    <property type="entry name" value="Anticodon-binding domain of a subclass of class I aminoacyl-tRNA synthetases"/>
    <property type="match status" value="1"/>
</dbReference>
<evidence type="ECO:0000256" key="5">
    <source>
        <dbReference type="ARBA" id="ARBA00023146"/>
    </source>
</evidence>
<name>A0A2N1PTH6_9BACT</name>
<dbReference type="GO" id="GO:0005524">
    <property type="term" value="F:ATP binding"/>
    <property type="evidence" value="ECO:0007669"/>
    <property type="project" value="UniProtKB-KW"/>
</dbReference>
<dbReference type="AlphaFoldDB" id="A0A2N1PTH6"/>
<dbReference type="Gene3D" id="1.10.730.10">
    <property type="entry name" value="Isoleucyl-tRNA Synthetase, Domain 1"/>
    <property type="match status" value="1"/>
</dbReference>
<evidence type="ECO:0000313" key="11">
    <source>
        <dbReference type="Proteomes" id="UP000233256"/>
    </source>
</evidence>
<keyword evidence="2" id="KW-0547">Nucleotide-binding</keyword>
<proteinExistence type="predicted"/>
<dbReference type="Pfam" id="PF00133">
    <property type="entry name" value="tRNA-synt_1"/>
    <property type="match status" value="1"/>
</dbReference>
<evidence type="ECO:0000256" key="1">
    <source>
        <dbReference type="ARBA" id="ARBA00022598"/>
    </source>
</evidence>
<evidence type="ECO:0000256" key="2">
    <source>
        <dbReference type="ARBA" id="ARBA00022741"/>
    </source>
</evidence>
<dbReference type="GO" id="GO:0004822">
    <property type="term" value="F:isoleucine-tRNA ligase activity"/>
    <property type="evidence" value="ECO:0007669"/>
    <property type="project" value="UniProtKB-EC"/>
</dbReference>
<dbReference type="Proteomes" id="UP000233256">
    <property type="component" value="Unassembled WGS sequence"/>
</dbReference>
<dbReference type="InterPro" id="IPR009080">
    <property type="entry name" value="tRNAsynth_Ia_anticodon-bd"/>
</dbReference>
<protein>
    <recommendedName>
        <fullName evidence="12">Methionyl/Valyl/Leucyl/Isoleucyl-tRNA synthetase anticodon-binding domain-containing protein</fullName>
    </recommendedName>
</protein>
<dbReference type="InterPro" id="IPR002300">
    <property type="entry name" value="aa-tRNA-synth_Ia"/>
</dbReference>
<sequence>MSTMMENRPPFRTLLGHALVRDDKGEEMHKSKGNAIWFEDAAETMGADIMRWLFCSHDPTLNINFGYDSAREIRGKFVNTLWNTYSFFVNYARLVSFIPSEEPVSLGQRPLFDRWILSELMFTVKRVLHGFETFNARQATKAIEDFVEKLSNWYIRHCRRRFWKSDSNQDTKNAFNTLYHVLQTLIKLIAPVMPFMAEEMYQNLVRCPCSQKRRQDLHLPAGWQGRDHRKGRPEHRAFQSSWNQYGPGGRSVAPPGPESHKRTPTGGNDERLSAQFTASQKGAWFPDRGPHSIKIFL</sequence>
<keyword evidence="3" id="KW-0067">ATP-binding</keyword>
<dbReference type="InterPro" id="IPR014729">
    <property type="entry name" value="Rossmann-like_a/b/a_fold"/>
</dbReference>
<evidence type="ECO:0000259" key="9">
    <source>
        <dbReference type="Pfam" id="PF08264"/>
    </source>
</evidence>
<dbReference type="CDD" id="cd07961">
    <property type="entry name" value="Anticodon_Ia_Ile_ABEc"/>
    <property type="match status" value="1"/>
</dbReference>
<keyword evidence="4" id="KW-0648">Protein biosynthesis</keyword>
<dbReference type="InterPro" id="IPR023586">
    <property type="entry name" value="Ile-tRNA-ligase_type2"/>
</dbReference>
<keyword evidence="1" id="KW-0436">Ligase</keyword>
<dbReference type="InterPro" id="IPR013155">
    <property type="entry name" value="M/V/L/I-tRNA-synth_anticd-bd"/>
</dbReference>
<feature type="domain" description="Aminoacyl-tRNA synthetase class Ia" evidence="8">
    <location>
        <begin position="1"/>
        <end position="64"/>
    </location>
</feature>
<dbReference type="SUPFAM" id="SSF52374">
    <property type="entry name" value="Nucleotidylyl transferase"/>
    <property type="match status" value="1"/>
</dbReference>